<sequence>MQTLQFTLDEKAWCIRFFYRARIGRKPAPMLDDYRQVLVETDTFVVTDNLEVVGLLVMRQEQAEMPLINVAVSPRCKGKGFEKKLMAFCERHALDTGCEAVRRPADARQSSLRL</sequence>
<dbReference type="EMBL" id="NIRS01000002">
    <property type="protein sequence ID" value="PPK39052.1"/>
    <property type="molecule type" value="Genomic_DNA"/>
</dbReference>
<reference evidence="3" key="1">
    <citation type="submission" date="2017-06" db="EMBL/GenBank/DDBJ databases">
        <authorList>
            <person name="Furmanczyk E.M."/>
        </authorList>
    </citation>
    <scope>NUCLEOTIDE SEQUENCE [LARGE SCALE GENOMIC DNA]</scope>
    <source>
        <strain evidence="3">AP3_16</strain>
    </source>
</reference>
<gene>
    <name evidence="2" type="ORF">CD175_06025</name>
</gene>
<evidence type="ECO:0000313" key="3">
    <source>
        <dbReference type="Proteomes" id="UP000238541"/>
    </source>
</evidence>
<dbReference type="AlphaFoldDB" id="A0A2S6FNK9"/>
<protein>
    <recommendedName>
        <fullName evidence="1">N-acetyltransferase domain-containing protein</fullName>
    </recommendedName>
</protein>
<dbReference type="GO" id="GO:0016747">
    <property type="term" value="F:acyltransferase activity, transferring groups other than amino-acyl groups"/>
    <property type="evidence" value="ECO:0007669"/>
    <property type="project" value="InterPro"/>
</dbReference>
<dbReference type="InterPro" id="IPR000182">
    <property type="entry name" value="GNAT_dom"/>
</dbReference>
<evidence type="ECO:0000259" key="1">
    <source>
        <dbReference type="PROSITE" id="PS51186"/>
    </source>
</evidence>
<dbReference type="PROSITE" id="PS51186">
    <property type="entry name" value="GNAT"/>
    <property type="match status" value="1"/>
</dbReference>
<dbReference type="InterPro" id="IPR016181">
    <property type="entry name" value="Acyl_CoA_acyltransferase"/>
</dbReference>
<accession>A0A2S6FNK9</accession>
<dbReference type="Proteomes" id="UP000238541">
    <property type="component" value="Unassembled WGS sequence"/>
</dbReference>
<dbReference type="RefSeq" id="WP_104448135.1">
    <property type="nucleotide sequence ID" value="NZ_JBLZZR010000218.1"/>
</dbReference>
<evidence type="ECO:0000313" key="2">
    <source>
        <dbReference type="EMBL" id="PPK39052.1"/>
    </source>
</evidence>
<dbReference type="SUPFAM" id="SSF55729">
    <property type="entry name" value="Acyl-CoA N-acyltransferases (Nat)"/>
    <property type="match status" value="1"/>
</dbReference>
<dbReference type="Gene3D" id="3.40.630.30">
    <property type="match status" value="1"/>
</dbReference>
<dbReference type="CDD" id="cd04301">
    <property type="entry name" value="NAT_SF"/>
    <property type="match status" value="1"/>
</dbReference>
<organism evidence="2 3">
    <name type="scientific">Pseudomonas laurylsulfatiphila</name>
    <dbReference type="NCBI Taxonomy" id="2011015"/>
    <lineage>
        <taxon>Bacteria</taxon>
        <taxon>Pseudomonadati</taxon>
        <taxon>Pseudomonadota</taxon>
        <taxon>Gammaproteobacteria</taxon>
        <taxon>Pseudomonadales</taxon>
        <taxon>Pseudomonadaceae</taxon>
        <taxon>Pseudomonas</taxon>
    </lineage>
</organism>
<keyword evidence="3" id="KW-1185">Reference proteome</keyword>
<name>A0A2S6FNK9_9PSED</name>
<proteinExistence type="predicted"/>
<dbReference type="Pfam" id="PF00583">
    <property type="entry name" value="Acetyltransf_1"/>
    <property type="match status" value="1"/>
</dbReference>
<feature type="domain" description="N-acetyltransferase" evidence="1">
    <location>
        <begin position="1"/>
        <end position="114"/>
    </location>
</feature>
<comment type="caution">
    <text evidence="2">The sequence shown here is derived from an EMBL/GenBank/DDBJ whole genome shotgun (WGS) entry which is preliminary data.</text>
</comment>